<keyword evidence="1" id="KW-1133">Transmembrane helix</keyword>
<proteinExistence type="predicted"/>
<feature type="transmembrane region" description="Helical" evidence="1">
    <location>
        <begin position="166"/>
        <end position="187"/>
    </location>
</feature>
<protein>
    <submittedName>
        <fullName evidence="2">Uncharacterized protein</fullName>
    </submittedName>
</protein>
<organism evidence="2 3">
    <name type="scientific">Glossina austeni</name>
    <name type="common">Savannah tsetse fly</name>
    <dbReference type="NCBI Taxonomy" id="7395"/>
    <lineage>
        <taxon>Eukaryota</taxon>
        <taxon>Metazoa</taxon>
        <taxon>Ecdysozoa</taxon>
        <taxon>Arthropoda</taxon>
        <taxon>Hexapoda</taxon>
        <taxon>Insecta</taxon>
        <taxon>Pterygota</taxon>
        <taxon>Neoptera</taxon>
        <taxon>Endopterygota</taxon>
        <taxon>Diptera</taxon>
        <taxon>Brachycera</taxon>
        <taxon>Muscomorpha</taxon>
        <taxon>Hippoboscoidea</taxon>
        <taxon>Glossinidae</taxon>
        <taxon>Glossina</taxon>
    </lineage>
</organism>
<evidence type="ECO:0000313" key="2">
    <source>
        <dbReference type="EnsemblMetazoa" id="GAUT024621-PA"/>
    </source>
</evidence>
<keyword evidence="1" id="KW-0472">Membrane</keyword>
<dbReference type="AlphaFoldDB" id="A0A1A9V3L1"/>
<feature type="transmembrane region" description="Helical" evidence="1">
    <location>
        <begin position="101"/>
        <end position="119"/>
    </location>
</feature>
<name>A0A1A9V3L1_GLOAU</name>
<keyword evidence="3" id="KW-1185">Reference proteome</keyword>
<dbReference type="VEuPathDB" id="VectorBase:GAUT024621"/>
<evidence type="ECO:0000313" key="3">
    <source>
        <dbReference type="Proteomes" id="UP000078200"/>
    </source>
</evidence>
<dbReference type="EnsemblMetazoa" id="GAUT024621-RA">
    <property type="protein sequence ID" value="GAUT024621-PA"/>
    <property type="gene ID" value="GAUT024621"/>
</dbReference>
<dbReference type="Proteomes" id="UP000078200">
    <property type="component" value="Unassembled WGS sequence"/>
</dbReference>
<accession>A0A1A9V3L1</accession>
<keyword evidence="1" id="KW-0812">Transmembrane</keyword>
<reference evidence="2" key="1">
    <citation type="submission" date="2020-05" db="UniProtKB">
        <authorList>
            <consortium name="EnsemblMetazoa"/>
        </authorList>
    </citation>
    <scope>IDENTIFICATION</scope>
    <source>
        <strain evidence="2">TTRI</strain>
    </source>
</reference>
<sequence>MAQQGKRNSGGRKDCDRRTHHVTINDGFAAWFANAANNNGDGMAEVADINEYLYVYACVQVLLLRGTLVTPNCNNNNVNDNNHNMLRNLTSLLHQLLDEQLSIFSFTCYLAVFWLSVCVRVQFSLQQIIVDICHSDGRRAAQSKSLLAEDAKKTTRKQKYLLSSQWSLFFYLIHGLLMIIINSAVLVR</sequence>
<evidence type="ECO:0000256" key="1">
    <source>
        <dbReference type="SAM" id="Phobius"/>
    </source>
</evidence>